<organism evidence="2 3">
    <name type="scientific">Natribaculum luteum</name>
    <dbReference type="NCBI Taxonomy" id="1586232"/>
    <lineage>
        <taxon>Archaea</taxon>
        <taxon>Methanobacteriati</taxon>
        <taxon>Methanobacteriota</taxon>
        <taxon>Stenosarchaea group</taxon>
        <taxon>Halobacteria</taxon>
        <taxon>Halobacteriales</taxon>
        <taxon>Natrialbaceae</taxon>
        <taxon>Natribaculum</taxon>
    </lineage>
</organism>
<dbReference type="GeneID" id="71856078"/>
<evidence type="ECO:0000313" key="3">
    <source>
        <dbReference type="Proteomes" id="UP001595821"/>
    </source>
</evidence>
<sequence length="2335" mass="252988">MNEIVTVLQQEAVTGKTEILADFKAITSADLRAVALDALSEIALHRPDALIRSGALPRLAEIQKQLSAEEKFQALSVLGAVSDEVPRATLHRVYLPTIRQYVPGRTDRVGLLATEILAGAYACYPNDKRVGHLLRQARYHDDGAVRIVTVTALGMPLAEDHVGSQPLAPFLEIDESDEDVLQSSASGYDPPEVGSFDHEDASATSTSKDGELDAGLMQSSQRRTADRRPASDSGSLDHRERNDSSAGAHHTLPQVDPIQGDEGTLQLRQAQAIAAAKALDGDDTAFRIGKEILETLLSSDRVVVRALIPVAIGTALPNVESDRATDAQLLLLGHLVDDGPTIRYETLRAVESYLTDATERTDLQRALLTGDGTDPERHLGVLVRHVIETFDGSDRRSYDLALGVYGTYGDRLHKERDSAEEALQERIAETAVSEHEDHQLRGKAQYLQQHLFDDTSFDAERSDPDPLFQQSDPTDQSESASSENGSAPVSETAHAGSPEAIRSGYESATSVDESRAQVEAVEECFEAADNQLDREEVLALWEVVSDATHHESPAVRRAVPGAIRAAIVNHPGIGWDTASYHIDVTIDDDASSVRAQAMKTIATLLRAGVVEWSDLGIYGQVTEALRDDQLTGVAPDATPSRADLLFVEQTHHVLRAALYESDLRWSDVVPLLHQTFRSRIDLVRRAALTVVQKGLQAGVADWDAVGRFLREAASDSRVLATAAMETVRTGLVTGSLTWTQIEPTVQATFQSSDTDVCRRALVVVGHGLQADAISWSAAEPFLTSALENEEQELALEATRALQAAFRHDSVRWEDVHDIIWHGFWIQDEDVAESILLVVSAAVEASVATWEDVAPLLNEAIDRAPPVLTLTTLDTVEAGLGTSFQWIEVEPALRRARASGSIRVVRRVHSVAATALAADIDDAAVVAFLREGVESDGVPGSPSAMAAIADVLEERQLDWGLIEPVLSAAMDHSDEQTREGAIEAACQGFTTDAISRQWVETTLTAGLNDASTAVARRTVDVHWLLLNSDRFQWDDAVDHLSTALEHPDEEVTTAALELLREGVQRELLEWEQVQNLACLGLKRPPNVAIEAIRLFGVAINQQESIDIGSFLDTALEVDDNAVTHELCQALTLGTMTGTLAWSTVEPVLREAIAVDDPQIHDQVARASLVGVGEEGYDWASVETVVRTLVETGTAQTQVTVLQYLAGLVNQATVTWADLSATLWWVLEECDDEVVTNGVFVVGILLSRGPPYPDGCEEYLREAVNVADVGDAVVEVLQTELGNQTIPLSIACSVLRVVVADGAPSAVVDGLKAIRTAVGDYELDWPEIERLLWDVLRTERAELVTEAVGIVVSGLGHEQLEWEQVGEFLEATFESGVNEADTIVLRAIEAGIDTESIRWERVHEILRDALGHPDASALAVTLIREAMQTYDLEWSSVGTTIKDALEVHDLGGAVVVTRIGLVEGNFTWDEVAPIIRQGLVHDDAGIARAAVEALGHGLAAQAIPWSAGQRLLIETIETGEASVAAKATAAAAYGVKERDLAWDDVESCIEAALERPEDDVGNSVTSATKLLTLKYDPEWHAVAPIVRECLRQRSADIALGAVETVGAGLQVGTFEWYEVRPLLREALNHDECRVTKEVTRAVIVSLRDGPLEWDDVEPILWAGLGHQHEQTAVRMVYAASIAIRHGAVDWENLESFIEANVAPDQPSSVRKRAIETIAVGLRTETFRWDEVVPVLRTVRDAENAAVAEKGVNAVRRTISTDMAAWTQVRSFLAETISSTPGRPAHEAVQTIGAAVESGAVEWDAIAGLLRSARTHPDSEVELETVKVVNTGLSEGTLAWYDVEPFVSDALNSEYDPVAMTAAESLRYAIVSGWPNRDDARAFLERTAQDDRAPVATAAMGVLEIGLPAGYFDATIATTVIASTVEDGAEPATIVGLSALEQGLDEQQIGWTNALSLLRSAIDRRSPAVTKRAFETIALGVLESKIEFGTVHSILRDAIDDNNDEAVKHGLRLLREALSTGLLEWQDAEAIVDDAVDCDSAPVLEELLRLADGVIRSDEVQTPWTDLEPLIMTVLAACPDPPDAAAFGIVSGLRKTAYSPVDAVAIVETLLETFEAGVRDALIREALSDRAVIRDDTEARALYDQLLGDDDLGVQVAVLDAAEQRFAPSDQRYAHLLVKVASDRELATGARVVAFSRLVDVPTTVLPNADLVTAIEQGVNTADRDLRQAALGVAAVTYTDIDRPLQRTLLETVLNRFLDPDAELAVQIETGQTIVDLATADRDRIVRILRHRRNARRRIEAFLGAVPELDPSIKVPMVGLLTRLAAASGTSPAVPDGY</sequence>
<evidence type="ECO:0000256" key="1">
    <source>
        <dbReference type="SAM" id="MobiDB-lite"/>
    </source>
</evidence>
<dbReference type="InterPro" id="IPR011989">
    <property type="entry name" value="ARM-like"/>
</dbReference>
<feature type="compositionally biased region" description="Basic and acidic residues" evidence="1">
    <location>
        <begin position="223"/>
        <end position="243"/>
    </location>
</feature>
<gene>
    <name evidence="2" type="ORF">ACFOZ7_17590</name>
</gene>
<comment type="caution">
    <text evidence="2">The sequence shown here is derived from an EMBL/GenBank/DDBJ whole genome shotgun (WGS) entry which is preliminary data.</text>
</comment>
<dbReference type="EMBL" id="JBHSDJ010000127">
    <property type="protein sequence ID" value="MFC4248717.1"/>
    <property type="molecule type" value="Genomic_DNA"/>
</dbReference>
<dbReference type="Proteomes" id="UP001595821">
    <property type="component" value="Unassembled WGS sequence"/>
</dbReference>
<feature type="compositionally biased region" description="Polar residues" evidence="1">
    <location>
        <begin position="468"/>
        <end position="489"/>
    </location>
</feature>
<feature type="region of interest" description="Disordered" evidence="1">
    <location>
        <begin position="456"/>
        <end position="499"/>
    </location>
</feature>
<feature type="region of interest" description="Disordered" evidence="1">
    <location>
        <begin position="178"/>
        <end position="259"/>
    </location>
</feature>
<reference evidence="2 3" key="1">
    <citation type="journal article" date="2014" name="Int. J. Syst. Evol. Microbiol.">
        <title>Complete genome sequence of Corynebacterium casei LMG S-19264T (=DSM 44701T), isolated from a smear-ripened cheese.</title>
        <authorList>
            <consortium name="US DOE Joint Genome Institute (JGI-PGF)"/>
            <person name="Walter F."/>
            <person name="Albersmeier A."/>
            <person name="Kalinowski J."/>
            <person name="Ruckert C."/>
        </authorList>
    </citation>
    <scope>NUCLEOTIDE SEQUENCE [LARGE SCALE GENOMIC DNA]</scope>
    <source>
        <strain evidence="2 3">IBRC-M 10912</strain>
    </source>
</reference>
<proteinExistence type="predicted"/>
<evidence type="ECO:0008006" key="4">
    <source>
        <dbReference type="Google" id="ProtNLM"/>
    </source>
</evidence>
<accession>A0ABD5P325</accession>
<protein>
    <recommendedName>
        <fullName evidence="4">HEAT repeat domain-containing protein</fullName>
    </recommendedName>
</protein>
<dbReference type="SUPFAM" id="SSF48371">
    <property type="entry name" value="ARM repeat"/>
    <property type="match status" value="3"/>
</dbReference>
<evidence type="ECO:0000313" key="2">
    <source>
        <dbReference type="EMBL" id="MFC4248717.1"/>
    </source>
</evidence>
<name>A0ABD5P325_9EURY</name>
<dbReference type="RefSeq" id="WP_246976447.1">
    <property type="nucleotide sequence ID" value="NZ_CP095398.1"/>
</dbReference>
<dbReference type="InterPro" id="IPR016024">
    <property type="entry name" value="ARM-type_fold"/>
</dbReference>
<dbReference type="Gene3D" id="1.25.10.10">
    <property type="entry name" value="Leucine-rich Repeat Variant"/>
    <property type="match status" value="2"/>
</dbReference>